<protein>
    <submittedName>
        <fullName evidence="1">Uncharacterized protein</fullName>
    </submittedName>
</protein>
<dbReference type="KEGG" id="pbk:Back11_12230"/>
<dbReference type="InterPro" id="IPR027417">
    <property type="entry name" value="P-loop_NTPase"/>
</dbReference>
<name>A0A3G9J7S0_9BACL</name>
<dbReference type="InterPro" id="IPR003959">
    <property type="entry name" value="ATPase_AAA_core"/>
</dbReference>
<dbReference type="InterPro" id="IPR003593">
    <property type="entry name" value="AAA+_ATPase"/>
</dbReference>
<dbReference type="GO" id="GO:0006302">
    <property type="term" value="P:double-strand break repair"/>
    <property type="evidence" value="ECO:0007669"/>
    <property type="project" value="InterPro"/>
</dbReference>
<dbReference type="GO" id="GO:0016887">
    <property type="term" value="F:ATP hydrolysis activity"/>
    <property type="evidence" value="ECO:0007669"/>
    <property type="project" value="InterPro"/>
</dbReference>
<dbReference type="RefSeq" id="WP_164522687.1">
    <property type="nucleotide sequence ID" value="NZ_AP019308.1"/>
</dbReference>
<dbReference type="Gene3D" id="3.40.50.300">
    <property type="entry name" value="P-loop containing nucleotide triphosphate hydrolases"/>
    <property type="match status" value="1"/>
</dbReference>
<evidence type="ECO:0000313" key="1">
    <source>
        <dbReference type="EMBL" id="BBH19878.1"/>
    </source>
</evidence>
<proteinExistence type="predicted"/>
<organism evidence="1 2">
    <name type="scientific">Paenibacillus baekrokdamisoli</name>
    <dbReference type="NCBI Taxonomy" id="1712516"/>
    <lineage>
        <taxon>Bacteria</taxon>
        <taxon>Bacillati</taxon>
        <taxon>Bacillota</taxon>
        <taxon>Bacilli</taxon>
        <taxon>Bacillales</taxon>
        <taxon>Paenibacillaceae</taxon>
        <taxon>Paenibacillus</taxon>
    </lineage>
</organism>
<evidence type="ECO:0000313" key="2">
    <source>
        <dbReference type="Proteomes" id="UP000275368"/>
    </source>
</evidence>
<dbReference type="SUPFAM" id="SSF52540">
    <property type="entry name" value="P-loop containing nucleoside triphosphate hydrolases"/>
    <property type="match status" value="1"/>
</dbReference>
<dbReference type="AlphaFoldDB" id="A0A3G9J7S0"/>
<dbReference type="SMART" id="SM00382">
    <property type="entry name" value="AAA"/>
    <property type="match status" value="1"/>
</dbReference>
<dbReference type="InterPro" id="IPR051396">
    <property type="entry name" value="Bact_Antivir_Def_Nuclease"/>
</dbReference>
<gene>
    <name evidence="1" type="ORF">Back11_12230</name>
</gene>
<dbReference type="PANTHER" id="PTHR43581:SF2">
    <property type="entry name" value="EXCINUCLEASE ATPASE SUBUNIT"/>
    <property type="match status" value="1"/>
</dbReference>
<dbReference type="Proteomes" id="UP000275368">
    <property type="component" value="Chromosome"/>
</dbReference>
<dbReference type="EMBL" id="AP019308">
    <property type="protein sequence ID" value="BBH19878.1"/>
    <property type="molecule type" value="Genomic_DNA"/>
</dbReference>
<dbReference type="Pfam" id="PF13304">
    <property type="entry name" value="AAA_21"/>
    <property type="match status" value="1"/>
</dbReference>
<dbReference type="Pfam" id="PF13476">
    <property type="entry name" value="AAA_23"/>
    <property type="match status" value="1"/>
</dbReference>
<accession>A0A3G9J7S0</accession>
<reference evidence="1 2" key="1">
    <citation type="submission" date="2018-11" db="EMBL/GenBank/DDBJ databases">
        <title>Complete genome sequence of Paenibacillus baekrokdamisoli strain KCTC 33723.</title>
        <authorList>
            <person name="Kang S.W."/>
            <person name="Lee K.C."/>
            <person name="Kim K.K."/>
            <person name="Kim J.S."/>
            <person name="Kim D.S."/>
            <person name="Ko S.H."/>
            <person name="Yang S.H."/>
            <person name="Lee J.S."/>
        </authorList>
    </citation>
    <scope>NUCLEOTIDE SEQUENCE [LARGE SCALE GENOMIC DNA]</scope>
    <source>
        <strain evidence="1 2">KCTC 33723</strain>
    </source>
</reference>
<keyword evidence="2" id="KW-1185">Reference proteome</keyword>
<sequence>MTKIKMIHIHGVGGIEDLTINFNDNMNIICGPNGIGKTTILECIAQTFSHNYNALLRKKADHESGNWEVVIDAGETFKVTKSNFHPDDPQHFTGHLVLGNQYASNIISIKTNRTFDYIPLHSISRDTKNDDNSLLVSGMGISDAKNWFVSRHLWSKHEDALTGAQQHNLEFAKSIFHKIDPEISFSRVKGGTNDIMLNQKDNSEIYFEYLSSGYKSLIFIILGLIKEIELRFSNDNLLISEFEGVVLIDEIDLHLHPKWQSNLVYTLKEIFPKAQFITSTHSAHVIQATAPNEIISLGRDENESVIIREISSSKYGFQGWTVEEILLDVMGLEETRSPLFIKYLNDFEFALENDNFEDGKRSFEVLDQMIHPSNHLRKLLKLQLASLGSDVS</sequence>
<dbReference type="InterPro" id="IPR038729">
    <property type="entry name" value="Rad50/SbcC_AAA"/>
</dbReference>
<dbReference type="PANTHER" id="PTHR43581">
    <property type="entry name" value="ATP/GTP PHOSPHATASE"/>
    <property type="match status" value="1"/>
</dbReference>